<feature type="transmembrane region" description="Helical" evidence="1">
    <location>
        <begin position="16"/>
        <end position="37"/>
    </location>
</feature>
<keyword evidence="3" id="KW-1185">Reference proteome</keyword>
<gene>
    <name evidence="2" type="ORF">FNW02_26720</name>
</gene>
<reference evidence="2" key="1">
    <citation type="submission" date="2019-07" db="EMBL/GenBank/DDBJ databases">
        <title>Toxilogical consequences of a new and cryptic species of cyanobacteria (Komarekiella delphini-convector) recovered from the epidermis of a bottlenose dolphin and 1500 ft. in the air.</title>
        <authorList>
            <person name="Brown A.O."/>
            <person name="Dvorak P."/>
            <person name="Villanueva C.D."/>
            <person name="Foss A.J."/>
            <person name="Garvey A.D."/>
            <person name="Gibson Q.A."/>
            <person name="Johansen J.R."/>
            <person name="Casamatta D.A."/>
        </authorList>
    </citation>
    <scope>NUCLEOTIDE SEQUENCE</scope>
    <source>
        <strain evidence="2">SJRDD-AB1</strain>
    </source>
</reference>
<dbReference type="Proteomes" id="UP001165986">
    <property type="component" value="Unassembled WGS sequence"/>
</dbReference>
<protein>
    <recommendedName>
        <fullName evidence="4">DUF1574 domain-containing protein</fullName>
    </recommendedName>
</protein>
<dbReference type="RefSeq" id="WP_191760520.1">
    <property type="nucleotide sequence ID" value="NZ_VJXY01000039.1"/>
</dbReference>
<accession>A0AA40T1R8</accession>
<name>A0AA40T1R8_9NOST</name>
<proteinExistence type="predicted"/>
<organism evidence="2 3">
    <name type="scientific">Komarekiella delphini-convector SJRDD-AB1</name>
    <dbReference type="NCBI Taxonomy" id="2593771"/>
    <lineage>
        <taxon>Bacteria</taxon>
        <taxon>Bacillati</taxon>
        <taxon>Cyanobacteriota</taxon>
        <taxon>Cyanophyceae</taxon>
        <taxon>Nostocales</taxon>
        <taxon>Nostocaceae</taxon>
        <taxon>Komarekiella</taxon>
        <taxon>Komarekiella delphini-convector</taxon>
    </lineage>
</organism>
<keyword evidence="1" id="KW-1133">Transmembrane helix</keyword>
<dbReference type="EMBL" id="VJXY01000039">
    <property type="protein sequence ID" value="MBD6619323.1"/>
    <property type="molecule type" value="Genomic_DNA"/>
</dbReference>
<evidence type="ECO:0000313" key="2">
    <source>
        <dbReference type="EMBL" id="MBD6619323.1"/>
    </source>
</evidence>
<sequence length="384" mass="43916">MNVYIWKKTIPRPVVMFFYSIIFLLALISTAGLINIVSPSSNIPRNLGDISTKFEHFAKHKDDYDVIFLGPSTTYQGVIPKVFDETMAANGKSIKSFNFGIMAANVAETDFYLQKILALKPANLKWVFLDCLVDFFMEEAPTSTKNVYWHTPLKTIENFQLIIESTSTLKEKISGFYANSISFLYRWLGIGYFSNFWQQKSEVLPKGISAEKLIQEAGYYSMDWLENSAKRREIFLSNSLDSYQKQLKQSKSGIFVRGNMSTYPLNSSAIKILKKIAYRIDAQEKTSKIKVEPIFFVPPVLNTDFDNSAITKAYKEGYISTLFAFNKPNTFTTLYEVDRRADGRHLNHQGAQEFTRAFAGKFSEHLKLSQQELYTQSPISISQN</sequence>
<evidence type="ECO:0000256" key="1">
    <source>
        <dbReference type="SAM" id="Phobius"/>
    </source>
</evidence>
<dbReference type="AlphaFoldDB" id="A0AA40T1R8"/>
<comment type="caution">
    <text evidence="2">The sequence shown here is derived from an EMBL/GenBank/DDBJ whole genome shotgun (WGS) entry which is preliminary data.</text>
</comment>
<keyword evidence="1" id="KW-0812">Transmembrane</keyword>
<evidence type="ECO:0008006" key="4">
    <source>
        <dbReference type="Google" id="ProtNLM"/>
    </source>
</evidence>
<evidence type="ECO:0000313" key="3">
    <source>
        <dbReference type="Proteomes" id="UP001165986"/>
    </source>
</evidence>
<keyword evidence="1" id="KW-0472">Membrane</keyword>